<dbReference type="OrthoDB" id="10264154at2759"/>
<evidence type="ECO:0000256" key="3">
    <source>
        <dbReference type="ARBA" id="ARBA00022946"/>
    </source>
</evidence>
<proteinExistence type="inferred from homology"/>
<dbReference type="GO" id="GO:0009249">
    <property type="term" value="P:protein lipoylation"/>
    <property type="evidence" value="ECO:0007669"/>
    <property type="project" value="TreeGrafter"/>
</dbReference>
<comment type="subunit">
    <text evidence="5">The glycine cleavage system is composed of four proteins: P, T, L and H.</text>
</comment>
<comment type="caution">
    <text evidence="7">The sequence shown here is derived from an EMBL/GenBank/DDBJ whole genome shotgun (WGS) entry which is preliminary data.</text>
</comment>
<evidence type="ECO:0000313" key="8">
    <source>
        <dbReference type="Proteomes" id="UP000320762"/>
    </source>
</evidence>
<dbReference type="CDD" id="cd06848">
    <property type="entry name" value="GCS_H"/>
    <property type="match status" value="1"/>
</dbReference>
<accession>A0A550CMX3</accession>
<evidence type="ECO:0000313" key="7">
    <source>
        <dbReference type="EMBL" id="TRM66150.1"/>
    </source>
</evidence>
<evidence type="ECO:0000256" key="4">
    <source>
        <dbReference type="PIRSR" id="PIRSR617453-50"/>
    </source>
</evidence>
<keyword evidence="2 4" id="KW-0450">Lipoyl</keyword>
<comment type="function">
    <text evidence="5">The H protein shuttles the methylamine group of glycine from the P protein to the T protein.</text>
</comment>
<feature type="modified residue" description="N6-lipoyllysine" evidence="4">
    <location>
        <position position="96"/>
    </location>
</feature>
<comment type="similarity">
    <text evidence="1 5">Belongs to the GcvH family.</text>
</comment>
<dbReference type="InterPro" id="IPR017453">
    <property type="entry name" value="GCV_H_sub"/>
</dbReference>
<dbReference type="InterPro" id="IPR002930">
    <property type="entry name" value="GCV_H"/>
</dbReference>
<sequence length="161" mass="17403">MQAVFRSAPRFARASFAAARPVAPRFARPQFVRTLVTTKYTAEHESVRFDDETGVGIVGITHHAQEALGDVVFVELPSEGSDVKLGDQIGAVESVKAASDIYAPISGVIEAVNTELDSQPSLLNKSPEDKGWLCKIKLSDPAELDGLMSEEAYTKHVESSE</sequence>
<dbReference type="HAMAP" id="MF_00272">
    <property type="entry name" value="GcvH"/>
    <property type="match status" value="1"/>
</dbReference>
<name>A0A550CMX3_9AGAR</name>
<evidence type="ECO:0000259" key="6">
    <source>
        <dbReference type="PROSITE" id="PS50968"/>
    </source>
</evidence>
<evidence type="ECO:0000256" key="2">
    <source>
        <dbReference type="ARBA" id="ARBA00022823"/>
    </source>
</evidence>
<organism evidence="7 8">
    <name type="scientific">Schizophyllum amplum</name>
    <dbReference type="NCBI Taxonomy" id="97359"/>
    <lineage>
        <taxon>Eukaryota</taxon>
        <taxon>Fungi</taxon>
        <taxon>Dikarya</taxon>
        <taxon>Basidiomycota</taxon>
        <taxon>Agaricomycotina</taxon>
        <taxon>Agaricomycetes</taxon>
        <taxon>Agaricomycetidae</taxon>
        <taxon>Agaricales</taxon>
        <taxon>Schizophyllaceae</taxon>
        <taxon>Schizophyllum</taxon>
    </lineage>
</organism>
<dbReference type="PROSITE" id="PS00189">
    <property type="entry name" value="LIPOYL"/>
    <property type="match status" value="1"/>
</dbReference>
<dbReference type="InterPro" id="IPR003016">
    <property type="entry name" value="2-oxoA_DH_lipoyl-BS"/>
</dbReference>
<dbReference type="PANTHER" id="PTHR11715">
    <property type="entry name" value="GLYCINE CLEAVAGE SYSTEM H PROTEIN"/>
    <property type="match status" value="1"/>
</dbReference>
<comment type="subcellular location">
    <subcellularLocation>
        <location evidence="5">Mitochondrion</location>
    </subcellularLocation>
</comment>
<feature type="domain" description="Lipoyl-binding" evidence="6">
    <location>
        <begin position="55"/>
        <end position="137"/>
    </location>
</feature>
<keyword evidence="8" id="KW-1185">Reference proteome</keyword>
<dbReference type="InterPro" id="IPR011053">
    <property type="entry name" value="Single_hybrid_motif"/>
</dbReference>
<evidence type="ECO:0000256" key="5">
    <source>
        <dbReference type="RuleBase" id="RU364055"/>
    </source>
</evidence>
<dbReference type="GO" id="GO:0005739">
    <property type="term" value="C:mitochondrion"/>
    <property type="evidence" value="ECO:0007669"/>
    <property type="project" value="UniProtKB-SubCell"/>
</dbReference>
<dbReference type="PANTHER" id="PTHR11715:SF3">
    <property type="entry name" value="GLYCINE CLEAVAGE SYSTEM H PROTEIN-RELATED"/>
    <property type="match status" value="1"/>
</dbReference>
<keyword evidence="3 5" id="KW-0809">Transit peptide</keyword>
<dbReference type="EMBL" id="VDMD01000004">
    <property type="protein sequence ID" value="TRM66150.1"/>
    <property type="molecule type" value="Genomic_DNA"/>
</dbReference>
<dbReference type="Gene3D" id="2.40.50.100">
    <property type="match status" value="1"/>
</dbReference>
<dbReference type="Proteomes" id="UP000320762">
    <property type="component" value="Unassembled WGS sequence"/>
</dbReference>
<dbReference type="GO" id="GO:0019464">
    <property type="term" value="P:glycine decarboxylation via glycine cleavage system"/>
    <property type="evidence" value="ECO:0007669"/>
    <property type="project" value="UniProtKB-UniRule"/>
</dbReference>
<dbReference type="NCBIfam" id="TIGR00527">
    <property type="entry name" value="gcvH"/>
    <property type="match status" value="1"/>
</dbReference>
<dbReference type="STRING" id="97359.A0A550CMX3"/>
<reference evidence="7 8" key="1">
    <citation type="journal article" date="2019" name="New Phytol.">
        <title>Comparative genomics reveals unique wood-decay strategies and fruiting body development in the Schizophyllaceae.</title>
        <authorList>
            <person name="Almasi E."/>
            <person name="Sahu N."/>
            <person name="Krizsan K."/>
            <person name="Balint B."/>
            <person name="Kovacs G.M."/>
            <person name="Kiss B."/>
            <person name="Cseklye J."/>
            <person name="Drula E."/>
            <person name="Henrissat B."/>
            <person name="Nagy I."/>
            <person name="Chovatia M."/>
            <person name="Adam C."/>
            <person name="LaButti K."/>
            <person name="Lipzen A."/>
            <person name="Riley R."/>
            <person name="Grigoriev I.V."/>
            <person name="Nagy L.G."/>
        </authorList>
    </citation>
    <scope>NUCLEOTIDE SEQUENCE [LARGE SCALE GENOMIC DNA]</scope>
    <source>
        <strain evidence="7 8">NL-1724</strain>
    </source>
</reference>
<dbReference type="AlphaFoldDB" id="A0A550CMX3"/>
<dbReference type="Pfam" id="PF01597">
    <property type="entry name" value="GCV_H"/>
    <property type="match status" value="1"/>
</dbReference>
<dbReference type="GO" id="GO:0005960">
    <property type="term" value="C:glycine cleavage complex"/>
    <property type="evidence" value="ECO:0007669"/>
    <property type="project" value="UniProtKB-UniRule"/>
</dbReference>
<dbReference type="InterPro" id="IPR033753">
    <property type="entry name" value="GCV_H/Fam206"/>
</dbReference>
<dbReference type="PROSITE" id="PS50968">
    <property type="entry name" value="BIOTINYL_LIPOYL"/>
    <property type="match status" value="1"/>
</dbReference>
<gene>
    <name evidence="7" type="ORF">BD626DRAFT_486859</name>
</gene>
<protein>
    <recommendedName>
        <fullName evidence="5">Glycine cleavage system H protein</fullName>
    </recommendedName>
</protein>
<keyword evidence="5" id="KW-0496">Mitochondrion</keyword>
<dbReference type="NCBIfam" id="NF002270">
    <property type="entry name" value="PRK01202.1"/>
    <property type="match status" value="1"/>
</dbReference>
<dbReference type="InterPro" id="IPR000089">
    <property type="entry name" value="Biotin_lipoyl"/>
</dbReference>
<dbReference type="SUPFAM" id="SSF51230">
    <property type="entry name" value="Single hybrid motif"/>
    <property type="match status" value="1"/>
</dbReference>
<evidence type="ECO:0000256" key="1">
    <source>
        <dbReference type="ARBA" id="ARBA00009249"/>
    </source>
</evidence>
<comment type="cofactor">
    <cofactor evidence="5">
        <name>(R)-lipoate</name>
        <dbReference type="ChEBI" id="CHEBI:83088"/>
    </cofactor>
    <text evidence="5">Binds 1 lipoyl cofactor covalently.</text>
</comment>